<keyword evidence="2" id="KW-1185">Reference proteome</keyword>
<organism evidence="1 2">
    <name type="scientific">Ruoffia tabacinasalis</name>
    <dbReference type="NCBI Taxonomy" id="87458"/>
    <lineage>
        <taxon>Bacteria</taxon>
        <taxon>Bacillati</taxon>
        <taxon>Bacillota</taxon>
        <taxon>Bacilli</taxon>
        <taxon>Lactobacillales</taxon>
        <taxon>Aerococcaceae</taxon>
        <taxon>Ruoffia</taxon>
    </lineage>
</organism>
<evidence type="ECO:0000313" key="1">
    <source>
        <dbReference type="EMBL" id="MBG9979127.1"/>
    </source>
</evidence>
<evidence type="ECO:0000313" key="2">
    <source>
        <dbReference type="Proteomes" id="UP000823401"/>
    </source>
</evidence>
<proteinExistence type="predicted"/>
<comment type="caution">
    <text evidence="1">The sequence shown here is derived from an EMBL/GenBank/DDBJ whole genome shotgun (WGS) entry which is preliminary data.</text>
</comment>
<sequence>MNRDEIKLRRKWSALFFTERDIDIRHLLVDNNYLEMLDFYQELINQDYIERTEGQYKLTEKGRNEKKRIEKLLNLKGSEKFISLDFNVLIESMRVDDLYY</sequence>
<name>A0ABS0LLK7_9LACT</name>
<dbReference type="Proteomes" id="UP000823401">
    <property type="component" value="Unassembled WGS sequence"/>
</dbReference>
<dbReference type="RefSeq" id="WP_197105162.1">
    <property type="nucleotide sequence ID" value="NZ_JACCEL010000030.1"/>
</dbReference>
<gene>
    <name evidence="1" type="ORF">HYQ42_10065</name>
</gene>
<protein>
    <recommendedName>
        <fullName evidence="3">ArnR1-like winged helix-turn-helix domain-containing protein</fullName>
    </recommendedName>
</protein>
<accession>A0ABS0LLK7</accession>
<evidence type="ECO:0008006" key="3">
    <source>
        <dbReference type="Google" id="ProtNLM"/>
    </source>
</evidence>
<reference evidence="1 2" key="1">
    <citation type="submission" date="2020-07" db="EMBL/GenBank/DDBJ databases">
        <title>Facklamia lactis sp. nov., isolated from raw milk.</title>
        <authorList>
            <person name="Doll E.V."/>
            <person name="Huptas C."/>
            <person name="Staib L."/>
            <person name="Wenning M."/>
            <person name="Scherer S."/>
        </authorList>
    </citation>
    <scope>NUCLEOTIDE SEQUENCE [LARGE SCALE GENOMIC DNA]</scope>
    <source>
        <strain evidence="1 2">DSM 104272</strain>
    </source>
</reference>
<dbReference type="EMBL" id="JACCEL010000030">
    <property type="protein sequence ID" value="MBG9979127.1"/>
    <property type="molecule type" value="Genomic_DNA"/>
</dbReference>